<keyword evidence="5 6" id="KW-0472">Membrane</keyword>
<dbReference type="InterPro" id="IPR037185">
    <property type="entry name" value="EmrE-like"/>
</dbReference>
<feature type="transmembrane region" description="Helical" evidence="6">
    <location>
        <begin position="177"/>
        <end position="194"/>
    </location>
</feature>
<reference evidence="8 9" key="1">
    <citation type="submission" date="2024-02" db="EMBL/GenBank/DDBJ databases">
        <title>Genome analysis and characterization of Microbaculum marinisediminis sp. nov., isolated from marine sediment.</title>
        <authorList>
            <person name="Du Z.-J."/>
            <person name="Ye Y.-Q."/>
            <person name="Zhang Z.-R."/>
            <person name="Yuan S.-M."/>
            <person name="Zhang X.-Y."/>
        </authorList>
    </citation>
    <scope>NUCLEOTIDE SEQUENCE [LARGE SCALE GENOMIC DNA]</scope>
    <source>
        <strain evidence="8 9">SDUM1044001</strain>
    </source>
</reference>
<dbReference type="InterPro" id="IPR051258">
    <property type="entry name" value="Diverse_Substrate_Transporter"/>
</dbReference>
<keyword evidence="9" id="KW-1185">Reference proteome</keyword>
<dbReference type="AlphaFoldDB" id="A0AAW9RPG9"/>
<dbReference type="PANTHER" id="PTHR42920:SF5">
    <property type="entry name" value="EAMA DOMAIN-CONTAINING PROTEIN"/>
    <property type="match status" value="1"/>
</dbReference>
<feature type="transmembrane region" description="Helical" evidence="6">
    <location>
        <begin position="265"/>
        <end position="284"/>
    </location>
</feature>
<feature type="transmembrane region" description="Helical" evidence="6">
    <location>
        <begin position="122"/>
        <end position="144"/>
    </location>
</feature>
<keyword evidence="2" id="KW-1003">Cell membrane</keyword>
<protein>
    <submittedName>
        <fullName evidence="8">DMT family transporter</fullName>
    </submittedName>
</protein>
<feature type="transmembrane region" description="Helical" evidence="6">
    <location>
        <begin position="206"/>
        <end position="227"/>
    </location>
</feature>
<dbReference type="PANTHER" id="PTHR42920">
    <property type="entry name" value="OS03G0707200 PROTEIN-RELATED"/>
    <property type="match status" value="1"/>
</dbReference>
<evidence type="ECO:0000256" key="5">
    <source>
        <dbReference type="ARBA" id="ARBA00023136"/>
    </source>
</evidence>
<keyword evidence="3 6" id="KW-0812">Transmembrane</keyword>
<keyword evidence="4 6" id="KW-1133">Transmembrane helix</keyword>
<gene>
    <name evidence="8" type="ORF">V3328_11675</name>
</gene>
<evidence type="ECO:0000313" key="9">
    <source>
        <dbReference type="Proteomes" id="UP001378188"/>
    </source>
</evidence>
<feature type="transmembrane region" description="Helical" evidence="6">
    <location>
        <begin position="239"/>
        <end position="259"/>
    </location>
</feature>
<evidence type="ECO:0000256" key="2">
    <source>
        <dbReference type="ARBA" id="ARBA00022475"/>
    </source>
</evidence>
<organism evidence="8 9">
    <name type="scientific">Microbaculum marinum</name>
    <dbReference type="NCBI Taxonomy" id="1764581"/>
    <lineage>
        <taxon>Bacteria</taxon>
        <taxon>Pseudomonadati</taxon>
        <taxon>Pseudomonadota</taxon>
        <taxon>Alphaproteobacteria</taxon>
        <taxon>Hyphomicrobiales</taxon>
        <taxon>Tepidamorphaceae</taxon>
        <taxon>Microbaculum</taxon>
    </lineage>
</organism>
<name>A0AAW9RPG9_9HYPH</name>
<evidence type="ECO:0000256" key="3">
    <source>
        <dbReference type="ARBA" id="ARBA00022692"/>
    </source>
</evidence>
<feature type="transmembrane region" description="Helical" evidence="6">
    <location>
        <begin position="96"/>
        <end position="115"/>
    </location>
</feature>
<evidence type="ECO:0000256" key="6">
    <source>
        <dbReference type="SAM" id="Phobius"/>
    </source>
</evidence>
<evidence type="ECO:0000256" key="1">
    <source>
        <dbReference type="ARBA" id="ARBA00004651"/>
    </source>
</evidence>
<comment type="caution">
    <text evidence="8">The sequence shown here is derived from an EMBL/GenBank/DDBJ whole genome shotgun (WGS) entry which is preliminary data.</text>
</comment>
<accession>A0AAW9RPG9</accession>
<dbReference type="RefSeq" id="WP_340329832.1">
    <property type="nucleotide sequence ID" value="NZ_JAZHOF010000004.1"/>
</dbReference>
<dbReference type="Proteomes" id="UP001378188">
    <property type="component" value="Unassembled WGS sequence"/>
</dbReference>
<comment type="subcellular location">
    <subcellularLocation>
        <location evidence="1">Cell membrane</location>
        <topology evidence="1">Multi-pass membrane protein</topology>
    </subcellularLocation>
</comment>
<evidence type="ECO:0000256" key="4">
    <source>
        <dbReference type="ARBA" id="ARBA00022989"/>
    </source>
</evidence>
<feature type="domain" description="EamA" evidence="7">
    <location>
        <begin position="147"/>
        <end position="281"/>
    </location>
</feature>
<dbReference type="SUPFAM" id="SSF103481">
    <property type="entry name" value="Multidrug resistance efflux transporter EmrE"/>
    <property type="match status" value="2"/>
</dbReference>
<proteinExistence type="predicted"/>
<feature type="domain" description="EamA" evidence="7">
    <location>
        <begin position="6"/>
        <end position="138"/>
    </location>
</feature>
<dbReference type="EMBL" id="JAZHOF010000004">
    <property type="protein sequence ID" value="MEJ8572137.1"/>
    <property type="molecule type" value="Genomic_DNA"/>
</dbReference>
<feature type="transmembrane region" description="Helical" evidence="6">
    <location>
        <begin position="150"/>
        <end position="170"/>
    </location>
</feature>
<dbReference type="InterPro" id="IPR000620">
    <property type="entry name" value="EamA_dom"/>
</dbReference>
<sequence>MTRSLANLTLLFAAFIWGTAFVAQATAMQDIGPFLFTGLRFMLAVPAILPFAIREARRNPPIERRNRRLIVLNGAAFFLGTILQQIGIQFTSVTNAGFLTGIYVVLVPFAAWALFRSMPHRIVWPAAAISLVGTFLLSGGGLVPLGLGDVLILAGSLFWAAQVALLGLLMARTGRPVTVAVAQFAIGAVLSLAIAPLVEPIAIDRIAAAGVEILYAGLLSGGIAYTLQAIGQRWTPPADAAVILSSEAVFAAVAGALIMGDRLTAAGLVGAGLILAAILLVQLWPGRGRS</sequence>
<dbReference type="Pfam" id="PF00892">
    <property type="entry name" value="EamA"/>
    <property type="match status" value="2"/>
</dbReference>
<feature type="transmembrane region" description="Helical" evidence="6">
    <location>
        <begin position="35"/>
        <end position="53"/>
    </location>
</feature>
<dbReference type="GO" id="GO:0005886">
    <property type="term" value="C:plasma membrane"/>
    <property type="evidence" value="ECO:0007669"/>
    <property type="project" value="UniProtKB-SubCell"/>
</dbReference>
<evidence type="ECO:0000313" key="8">
    <source>
        <dbReference type="EMBL" id="MEJ8572137.1"/>
    </source>
</evidence>
<evidence type="ECO:0000259" key="7">
    <source>
        <dbReference type="Pfam" id="PF00892"/>
    </source>
</evidence>
<feature type="transmembrane region" description="Helical" evidence="6">
    <location>
        <begin position="69"/>
        <end position="90"/>
    </location>
</feature>